<keyword evidence="2" id="KW-0472">Membrane</keyword>
<dbReference type="EMBL" id="CP119632">
    <property type="protein sequence ID" value="WES09757.1"/>
    <property type="molecule type" value="Genomic_DNA"/>
</dbReference>
<dbReference type="Proteomes" id="UP001221092">
    <property type="component" value="Plasmid p.BC006.3"/>
</dbReference>
<sequence length="491" mass="54300">MRFKKCFAVFSIMMIMCLSVLPSFASAEEIANENLMSGLPIVEGGSLSYYQATDGDEKTSMTIRASREYIVKLKKPLKGDSTYTLKGKFNRGFVTDLNLPKRDIFYYKLYSGNSQLEVKNIPLSTRNGSFVFKTGAYPKSIDTIGIAVSDLALELSLIDLYLYEGDISLMRDDVSDLNAIEGINDVSFSWKNPVSSDFTGVKIFRDNTLVADVGKEVESYKVKDLEGNKNYNFKFVAMYGKDMSNGVQKGVKTLVDPKTIPPGPVYSLTAEPTDKTVKLKWKKPKDDDLAGFKILQNGKQVAEIGLEEEFTVKNLQPLTDYTFGVISVDRDKNDSPPVSLSVKTLEENDEEPPHVPSNVFAKPSNGALIASWDKVSDKDLAGYNLYVDGKKINSNLITSTNFVIKNLENSKKYKIQVQAVDRSGNASELSLAAFGTPDVNTIPVIESNYGVKDVSDGVGTMFSQIWPALAFSVGIVLAFYVIYKLKHTILP</sequence>
<dbReference type="InterPro" id="IPR036116">
    <property type="entry name" value="FN3_sf"/>
</dbReference>
<gene>
    <name evidence="5" type="ORF">P3K65_28120</name>
</gene>
<dbReference type="RefSeq" id="WP_276105344.1">
    <property type="nucleotide sequence ID" value="NZ_CP119632.1"/>
</dbReference>
<dbReference type="AlphaFoldDB" id="A0AAX3QKI7"/>
<dbReference type="SMART" id="SM00060">
    <property type="entry name" value="FN3"/>
    <property type="match status" value="3"/>
</dbReference>
<geneLocation type="plasmid" evidence="5 6">
    <name>p.BC006.3</name>
</geneLocation>
<dbReference type="PROSITE" id="PS50853">
    <property type="entry name" value="FN3"/>
    <property type="match status" value="2"/>
</dbReference>
<evidence type="ECO:0000256" key="3">
    <source>
        <dbReference type="SAM" id="SignalP"/>
    </source>
</evidence>
<keyword evidence="5" id="KW-0614">Plasmid</keyword>
<accession>A0AAX3QKI7</accession>
<keyword evidence="1" id="KW-0677">Repeat</keyword>
<name>A0AAX3QKI7_9BACI</name>
<protein>
    <submittedName>
        <fullName evidence="5">Fibronectin type III domain-containing protein</fullName>
    </submittedName>
</protein>
<organism evidence="5 6">
    <name type="scientific">Bacillus paranthracis</name>
    <dbReference type="NCBI Taxonomy" id="2026186"/>
    <lineage>
        <taxon>Bacteria</taxon>
        <taxon>Bacillati</taxon>
        <taxon>Bacillota</taxon>
        <taxon>Bacilli</taxon>
        <taxon>Bacillales</taxon>
        <taxon>Bacillaceae</taxon>
        <taxon>Bacillus</taxon>
        <taxon>Bacillus cereus group</taxon>
    </lineage>
</organism>
<dbReference type="PANTHER" id="PTHR46708">
    <property type="entry name" value="TENASCIN"/>
    <property type="match status" value="1"/>
</dbReference>
<proteinExistence type="predicted"/>
<evidence type="ECO:0000259" key="4">
    <source>
        <dbReference type="PROSITE" id="PS50853"/>
    </source>
</evidence>
<keyword evidence="3" id="KW-0732">Signal</keyword>
<keyword evidence="2" id="KW-1133">Transmembrane helix</keyword>
<feature type="chain" id="PRO_5043937562" evidence="3">
    <location>
        <begin position="28"/>
        <end position="491"/>
    </location>
</feature>
<evidence type="ECO:0000313" key="6">
    <source>
        <dbReference type="Proteomes" id="UP001221092"/>
    </source>
</evidence>
<keyword evidence="2" id="KW-0812">Transmembrane</keyword>
<dbReference type="InterPro" id="IPR050991">
    <property type="entry name" value="ECM_Regulatory_Proteins"/>
</dbReference>
<dbReference type="InterPro" id="IPR003961">
    <property type="entry name" value="FN3_dom"/>
</dbReference>
<dbReference type="CDD" id="cd00063">
    <property type="entry name" value="FN3"/>
    <property type="match status" value="2"/>
</dbReference>
<feature type="signal peptide" evidence="3">
    <location>
        <begin position="1"/>
        <end position="27"/>
    </location>
</feature>
<reference evidence="5" key="1">
    <citation type="submission" date="2023-03" db="EMBL/GenBank/DDBJ databases">
        <authorList>
            <person name="Liu Z."/>
        </authorList>
    </citation>
    <scope>NUCLEOTIDE SEQUENCE</scope>
    <source>
        <strain evidence="5">Bc006</strain>
        <plasmid evidence="5">p.BC006.3</plasmid>
    </source>
</reference>
<evidence type="ECO:0000256" key="1">
    <source>
        <dbReference type="ARBA" id="ARBA00022737"/>
    </source>
</evidence>
<evidence type="ECO:0000313" key="5">
    <source>
        <dbReference type="EMBL" id="WES09757.1"/>
    </source>
</evidence>
<feature type="transmembrane region" description="Helical" evidence="2">
    <location>
        <begin position="465"/>
        <end position="483"/>
    </location>
</feature>
<dbReference type="SUPFAM" id="SSF49265">
    <property type="entry name" value="Fibronectin type III"/>
    <property type="match status" value="1"/>
</dbReference>
<feature type="domain" description="Fibronectin type-III" evidence="4">
    <location>
        <begin position="261"/>
        <end position="348"/>
    </location>
</feature>
<dbReference type="PANTHER" id="PTHR46708:SF11">
    <property type="entry name" value="RECEPTOR-TYPE TYROSINE-PROTEIN PHOSPHATASE ETA-LIKE"/>
    <property type="match status" value="1"/>
</dbReference>
<dbReference type="Pfam" id="PF00041">
    <property type="entry name" value="fn3"/>
    <property type="match status" value="2"/>
</dbReference>
<dbReference type="Gene3D" id="2.60.40.10">
    <property type="entry name" value="Immunoglobulins"/>
    <property type="match status" value="3"/>
</dbReference>
<evidence type="ECO:0000256" key="2">
    <source>
        <dbReference type="SAM" id="Phobius"/>
    </source>
</evidence>
<feature type="domain" description="Fibronectin type-III" evidence="4">
    <location>
        <begin position="352"/>
        <end position="439"/>
    </location>
</feature>
<dbReference type="InterPro" id="IPR013783">
    <property type="entry name" value="Ig-like_fold"/>
</dbReference>